<dbReference type="AlphaFoldDB" id="C0QKC8"/>
<dbReference type="FunFam" id="2.40.110.10:FF:000031">
    <property type="entry name" value="Acyl-CoA dehydrogenase, putative"/>
    <property type="match status" value="1"/>
</dbReference>
<dbReference type="EC" id="1.3.99.41" evidence="9"/>
<comment type="subunit">
    <text evidence="3">Homotetramer.</text>
</comment>
<dbReference type="KEGG" id="dat:HRM2_08860"/>
<organism evidence="16 17">
    <name type="scientific">Desulforapulum autotrophicum (strain ATCC 43914 / DSM 3382 / VKM B-1955 / HRM2)</name>
    <name type="common">Desulfobacterium autotrophicum</name>
    <dbReference type="NCBI Taxonomy" id="177437"/>
    <lineage>
        <taxon>Bacteria</taxon>
        <taxon>Pseudomonadati</taxon>
        <taxon>Thermodesulfobacteriota</taxon>
        <taxon>Desulfobacteria</taxon>
        <taxon>Desulfobacterales</taxon>
        <taxon>Desulfobacteraceae</taxon>
        <taxon>Desulforapulum</taxon>
    </lineage>
</organism>
<dbReference type="GO" id="GO:0003995">
    <property type="term" value="F:acyl-CoA dehydrogenase activity"/>
    <property type="evidence" value="ECO:0007669"/>
    <property type="project" value="InterPro"/>
</dbReference>
<dbReference type="PANTHER" id="PTHR42803:SF1">
    <property type="entry name" value="BROAD-SPECIFICITY LINEAR ACYL-COA DEHYDROGENASE FADE5"/>
    <property type="match status" value="1"/>
</dbReference>
<evidence type="ECO:0000256" key="1">
    <source>
        <dbReference type="ARBA" id="ARBA00001974"/>
    </source>
</evidence>
<comment type="similarity">
    <text evidence="2 11">Belongs to the acyl-CoA dehydrogenase family.</text>
</comment>
<dbReference type="InterPro" id="IPR009075">
    <property type="entry name" value="AcylCo_DH/oxidase_C"/>
</dbReference>
<evidence type="ECO:0000256" key="2">
    <source>
        <dbReference type="ARBA" id="ARBA00009347"/>
    </source>
</evidence>
<dbReference type="InterPro" id="IPR006091">
    <property type="entry name" value="Acyl-CoA_Oxase/DH_mid-dom"/>
</dbReference>
<dbReference type="Gene3D" id="1.20.140.10">
    <property type="entry name" value="Butyryl-CoA Dehydrogenase, subunit A, domain 3"/>
    <property type="match status" value="1"/>
</dbReference>
<evidence type="ECO:0000259" key="13">
    <source>
        <dbReference type="Pfam" id="PF02770"/>
    </source>
</evidence>
<dbReference type="OrthoDB" id="9765339at2"/>
<dbReference type="EMBL" id="CP001087">
    <property type="protein sequence ID" value="ACN13999.1"/>
    <property type="molecule type" value="Genomic_DNA"/>
</dbReference>
<evidence type="ECO:0000259" key="15">
    <source>
        <dbReference type="Pfam" id="PF12806"/>
    </source>
</evidence>
<dbReference type="InterPro" id="IPR013786">
    <property type="entry name" value="AcylCoA_DH/ox_N"/>
</dbReference>
<accession>C0QKC8</accession>
<dbReference type="SUPFAM" id="SSF47203">
    <property type="entry name" value="Acyl-CoA dehydrogenase C-terminal domain-like"/>
    <property type="match status" value="1"/>
</dbReference>
<comment type="catalytic activity">
    <reaction evidence="7">
        <text>3-(methylsulfanyl)propanoyl-CoA + oxidized [electron-transfer flavoprotein] + H(+) = 3-(methylsulfanyl)acryloyl-CoA + reduced [electron-transfer flavoprotein]</text>
        <dbReference type="Rhea" id="RHEA:52612"/>
        <dbReference type="Rhea" id="RHEA-COMP:10685"/>
        <dbReference type="Rhea" id="RHEA-COMP:10686"/>
        <dbReference type="ChEBI" id="CHEBI:15378"/>
        <dbReference type="ChEBI" id="CHEBI:57692"/>
        <dbReference type="ChEBI" id="CHEBI:58307"/>
        <dbReference type="ChEBI" id="CHEBI:82815"/>
        <dbReference type="ChEBI" id="CHEBI:84994"/>
        <dbReference type="EC" id="1.3.99.41"/>
    </reaction>
    <physiologicalReaction direction="left-to-right" evidence="7">
        <dbReference type="Rhea" id="RHEA:52613"/>
    </physiologicalReaction>
</comment>
<dbReference type="SUPFAM" id="SSF56645">
    <property type="entry name" value="Acyl-CoA dehydrogenase NM domain-like"/>
    <property type="match status" value="1"/>
</dbReference>
<protein>
    <recommendedName>
        <fullName evidence="10">3-methylmercaptopropionyl-CoA dehydrogenase</fullName>
        <ecNumber evidence="9">1.3.99.41</ecNumber>
    </recommendedName>
</protein>
<feature type="domain" description="Acetyl-CoA dehydrogenase-like C-terminal" evidence="15">
    <location>
        <begin position="469"/>
        <end position="597"/>
    </location>
</feature>
<keyword evidence="17" id="KW-1185">Reference proteome</keyword>
<dbReference type="Gene3D" id="2.40.110.10">
    <property type="entry name" value="Butyryl-CoA Dehydrogenase, subunit A, domain 2"/>
    <property type="match status" value="1"/>
</dbReference>
<sequence length="603" mass="65694">MAQSIADRRDQDFVLHEMLSVADLAKHEDFQDFNKKTVDMVITEARNLAIKEVLPTQKEGDEHGCTLNNGKVTIPECFRKPFKLFCEGEWIAMCDDPEYGGQGMPKVLSIAAGEMFTGANCAFMMYPGLTHGAGKIVEEFGSEAQKKKYLKNLYTGKWAGTMCLTEPEAGSDVGALTTTAKKNDDGTYSIAGNKIFISGGDHDLTENIIHPVLARIEGAPAGTKGISLFLVPKFKINDDGTPGESNDVVCTGLEEKMGIHGNATAALAFGSKGNCIGELIGEENKGMRAMFIMMNEARLGVGMQGFGFATTSYINSVNYAKERVQGVNLMNMFDADPKPVAIINHPDVKRQLLSMKANVDGMRTLLYYTGFLFDKAKTAATPEEKEKWEGLIELLTPVVKSYCTDRSFEVCAQGIQIYGGYGFIKEYPQEQLLRDCKITSIYEGTNGIQAMDLLGRKLGLKKGKPFMDLLGEMNKTVAAAKEIEGLEAMADILQNAINKLGEVAMYMGATAMSANVLHAFASALPFLDATGDVCMAWVELWRAVVAAPKIAKAKKKDVAFYQGQVKTAEYFLSFIIPATLGKMEAIKSNITAIMDMPDDAFAG</sequence>
<evidence type="ECO:0000256" key="6">
    <source>
        <dbReference type="ARBA" id="ARBA00023002"/>
    </source>
</evidence>
<dbReference type="eggNOG" id="COG1960">
    <property type="taxonomic scope" value="Bacteria"/>
</dbReference>
<dbReference type="Pfam" id="PF02771">
    <property type="entry name" value="Acyl-CoA_dh_N"/>
    <property type="match status" value="1"/>
</dbReference>
<evidence type="ECO:0000256" key="11">
    <source>
        <dbReference type="RuleBase" id="RU362125"/>
    </source>
</evidence>
<dbReference type="InterPro" id="IPR009100">
    <property type="entry name" value="AcylCoA_DH/oxidase_NM_dom_sf"/>
</dbReference>
<comment type="function">
    <text evidence="8">Involved in the assimilation of dimethylsulphoniopropionate (DMSP), an important compound in the fixation of carbon in marine phytoplankton, by mediating the conversion of 3-(methylthio)propanoyl-CoA (MMPA-CoA) to 3-(methylthio)acryloyl-CoA (MTA-CoA).</text>
</comment>
<reference evidence="16 17" key="1">
    <citation type="journal article" date="2009" name="Environ. Microbiol.">
        <title>Genome sequence of Desulfobacterium autotrophicum HRM2, a marine sulfate reducer oxidizing organic carbon completely to carbon dioxide.</title>
        <authorList>
            <person name="Strittmatter A.W."/>
            <person name="Liesegang H."/>
            <person name="Rabus R."/>
            <person name="Decker I."/>
            <person name="Amann J."/>
            <person name="Andres S."/>
            <person name="Henne A."/>
            <person name="Fricke W.F."/>
            <person name="Martinez-Arias R."/>
            <person name="Bartels D."/>
            <person name="Goesmann A."/>
            <person name="Krause L."/>
            <person name="Puehler A."/>
            <person name="Klenk H.P."/>
            <person name="Richter M."/>
            <person name="Schuler M."/>
            <person name="Gloeckner F.O."/>
            <person name="Meyerdierks A."/>
            <person name="Gottschalk G."/>
            <person name="Amann R."/>
        </authorList>
    </citation>
    <scope>NUCLEOTIDE SEQUENCE [LARGE SCALE GENOMIC DNA]</scope>
    <source>
        <strain evidence="17">ATCC 43914 / DSM 3382 / HRM2</strain>
    </source>
</reference>
<dbReference type="InterPro" id="IPR025878">
    <property type="entry name" value="Acyl-CoA_dh-like_C_dom"/>
</dbReference>
<dbReference type="InterPro" id="IPR052166">
    <property type="entry name" value="Diverse_Acyl-CoA_DH"/>
</dbReference>
<gene>
    <name evidence="16" type="primary">acd2</name>
    <name evidence="16" type="ordered locus">HRM2_08860</name>
</gene>
<evidence type="ECO:0000259" key="14">
    <source>
        <dbReference type="Pfam" id="PF02771"/>
    </source>
</evidence>
<evidence type="ECO:0000256" key="9">
    <source>
        <dbReference type="ARBA" id="ARBA00066694"/>
    </source>
</evidence>
<evidence type="ECO:0000313" key="16">
    <source>
        <dbReference type="EMBL" id="ACN13999.1"/>
    </source>
</evidence>
<dbReference type="Pfam" id="PF02770">
    <property type="entry name" value="Acyl-CoA_dh_M"/>
    <property type="match status" value="1"/>
</dbReference>
<evidence type="ECO:0000313" key="17">
    <source>
        <dbReference type="Proteomes" id="UP000000442"/>
    </source>
</evidence>
<evidence type="ECO:0000256" key="5">
    <source>
        <dbReference type="ARBA" id="ARBA00022827"/>
    </source>
</evidence>
<comment type="cofactor">
    <cofactor evidence="1 11">
        <name>FAD</name>
        <dbReference type="ChEBI" id="CHEBI:57692"/>
    </cofactor>
</comment>
<dbReference type="Proteomes" id="UP000000442">
    <property type="component" value="Chromosome"/>
</dbReference>
<dbReference type="InterPro" id="IPR037069">
    <property type="entry name" value="AcylCoA_DH/ox_N_sf"/>
</dbReference>
<feature type="domain" description="Acyl-CoA dehydrogenase/oxidase C-terminal" evidence="12">
    <location>
        <begin position="284"/>
        <end position="453"/>
    </location>
</feature>
<keyword evidence="5 11" id="KW-0274">FAD</keyword>
<evidence type="ECO:0000256" key="3">
    <source>
        <dbReference type="ARBA" id="ARBA00011881"/>
    </source>
</evidence>
<dbReference type="InterPro" id="IPR046373">
    <property type="entry name" value="Acyl-CoA_Oxase/DH_mid-dom_sf"/>
</dbReference>
<feature type="domain" description="Acyl-CoA oxidase/dehydrogenase middle" evidence="13">
    <location>
        <begin position="162"/>
        <end position="269"/>
    </location>
</feature>
<dbReference type="GO" id="GO:0050660">
    <property type="term" value="F:flavin adenine dinucleotide binding"/>
    <property type="evidence" value="ECO:0007669"/>
    <property type="project" value="InterPro"/>
</dbReference>
<dbReference type="PANTHER" id="PTHR42803">
    <property type="entry name" value="ACYL-COA DEHYDROGENASE"/>
    <property type="match status" value="1"/>
</dbReference>
<evidence type="ECO:0000256" key="4">
    <source>
        <dbReference type="ARBA" id="ARBA00022630"/>
    </source>
</evidence>
<dbReference type="Gene3D" id="1.10.540.10">
    <property type="entry name" value="Acyl-CoA dehydrogenase/oxidase, N-terminal domain"/>
    <property type="match status" value="1"/>
</dbReference>
<evidence type="ECO:0000259" key="12">
    <source>
        <dbReference type="Pfam" id="PF00441"/>
    </source>
</evidence>
<evidence type="ECO:0000256" key="7">
    <source>
        <dbReference type="ARBA" id="ARBA00051388"/>
    </source>
</evidence>
<name>C0QKC8_DESAH</name>
<keyword evidence="6 11" id="KW-0560">Oxidoreductase</keyword>
<dbReference type="InterPro" id="IPR006089">
    <property type="entry name" value="Acyl-CoA_DH_CS"/>
</dbReference>
<dbReference type="PROSITE" id="PS00072">
    <property type="entry name" value="ACYL_COA_DH_1"/>
    <property type="match status" value="1"/>
</dbReference>
<dbReference type="HOGENOM" id="CLU_018204_12_2_7"/>
<proteinExistence type="inferred from homology"/>
<dbReference type="RefSeq" id="WP_012663239.1">
    <property type="nucleotide sequence ID" value="NC_012108.1"/>
</dbReference>
<keyword evidence="4 11" id="KW-0285">Flavoprotein</keyword>
<dbReference type="Pfam" id="PF12806">
    <property type="entry name" value="Acyl-CoA_dh_C"/>
    <property type="match status" value="1"/>
</dbReference>
<dbReference type="STRING" id="177437.HRM2_08860"/>
<evidence type="ECO:0000256" key="10">
    <source>
        <dbReference type="ARBA" id="ARBA00069043"/>
    </source>
</evidence>
<evidence type="ECO:0000256" key="8">
    <source>
        <dbReference type="ARBA" id="ARBA00058683"/>
    </source>
</evidence>
<feature type="domain" description="Acyl-CoA dehydrogenase/oxidase N-terminal" evidence="14">
    <location>
        <begin position="39"/>
        <end position="157"/>
    </location>
</feature>
<dbReference type="Pfam" id="PF00441">
    <property type="entry name" value="Acyl-CoA_dh_1"/>
    <property type="match status" value="1"/>
</dbReference>
<dbReference type="InterPro" id="IPR036250">
    <property type="entry name" value="AcylCo_DH-like_C"/>
</dbReference>